<dbReference type="GO" id="GO:0005506">
    <property type="term" value="F:iron ion binding"/>
    <property type="evidence" value="ECO:0007669"/>
    <property type="project" value="TreeGrafter"/>
</dbReference>
<dbReference type="OrthoDB" id="9806017at2"/>
<proteinExistence type="inferred from homology"/>
<dbReference type="PROSITE" id="PS01097">
    <property type="entry name" value="HUPF_HYPC"/>
    <property type="match status" value="1"/>
</dbReference>
<dbReference type="PANTHER" id="PTHR35177">
    <property type="entry name" value="HYDROGENASE MATURATION FACTOR HYBG"/>
    <property type="match status" value="1"/>
</dbReference>
<name>A0A3P1SV49_9GAMM</name>
<evidence type="ECO:0000313" key="4">
    <source>
        <dbReference type="Proteomes" id="UP000267535"/>
    </source>
</evidence>
<comment type="caution">
    <text evidence="3">The sequence shown here is derived from an EMBL/GenBank/DDBJ whole genome shotgun (WGS) entry which is preliminary data.</text>
</comment>
<keyword evidence="4" id="KW-1185">Reference proteome</keyword>
<dbReference type="InterPro" id="IPR001109">
    <property type="entry name" value="Hydrogenase_HupF/HypC"/>
</dbReference>
<dbReference type="EMBL" id="RQXV01000001">
    <property type="protein sequence ID" value="RRD01029.1"/>
    <property type="molecule type" value="Genomic_DNA"/>
</dbReference>
<dbReference type="PRINTS" id="PR00445">
    <property type="entry name" value="HUPFHYPC"/>
</dbReference>
<evidence type="ECO:0000313" key="3">
    <source>
        <dbReference type="EMBL" id="RRD01029.1"/>
    </source>
</evidence>
<evidence type="ECO:0000256" key="1">
    <source>
        <dbReference type="ARBA" id="ARBA00006018"/>
    </source>
</evidence>
<reference evidence="3 4" key="1">
    <citation type="submission" date="2018-11" db="EMBL/GenBank/DDBJ databases">
        <title>The draft genome sequence of Amphritea balenae JAMM 1525T.</title>
        <authorList>
            <person name="Fang Z."/>
            <person name="Zhang Y."/>
            <person name="Han X."/>
        </authorList>
    </citation>
    <scope>NUCLEOTIDE SEQUENCE [LARGE SCALE GENOMIC DNA]</scope>
    <source>
        <strain evidence="3 4">JAMM 1525</strain>
    </source>
</reference>
<dbReference type="AlphaFoldDB" id="A0A3P1SV49"/>
<dbReference type="NCBIfam" id="TIGR00074">
    <property type="entry name" value="hypC_hupF"/>
    <property type="match status" value="1"/>
</dbReference>
<evidence type="ECO:0000256" key="2">
    <source>
        <dbReference type="SAM" id="MobiDB-lite"/>
    </source>
</evidence>
<dbReference type="RefSeq" id="WP_124924101.1">
    <property type="nucleotide sequence ID" value="NZ_BMOH01000001.1"/>
</dbReference>
<comment type="similarity">
    <text evidence="1">Belongs to the HupF/HypC family.</text>
</comment>
<feature type="compositionally biased region" description="Polar residues" evidence="2">
    <location>
        <begin position="99"/>
        <end position="114"/>
    </location>
</feature>
<sequence length="114" mass="12586">MCIGIPMQVISSDGYVAICEADGERQQVDMSLLGEQAVGSWVLVFLGAARELLSEQRAFETAQAIKALRSVMANDGADIDELFADLTERSPQLPEHLQAQYQKQSQTNNQEQKD</sequence>
<dbReference type="GO" id="GO:0051604">
    <property type="term" value="P:protein maturation"/>
    <property type="evidence" value="ECO:0007669"/>
    <property type="project" value="TreeGrafter"/>
</dbReference>
<dbReference type="Pfam" id="PF01455">
    <property type="entry name" value="HupF_HypC"/>
    <property type="match status" value="1"/>
</dbReference>
<dbReference type="SUPFAM" id="SSF159127">
    <property type="entry name" value="HupF/HypC-like"/>
    <property type="match status" value="1"/>
</dbReference>
<gene>
    <name evidence="3" type="primary">hypC</name>
    <name evidence="3" type="ORF">EHS89_00220</name>
</gene>
<dbReference type="PANTHER" id="PTHR35177:SF2">
    <property type="entry name" value="HYDROGENASE MATURATION FACTOR HYBG"/>
    <property type="match status" value="1"/>
</dbReference>
<protein>
    <submittedName>
        <fullName evidence="3">HypC/HybG/HupF family hydrogenase formation chaperone</fullName>
    </submittedName>
</protein>
<organism evidence="3 4">
    <name type="scientific">Amphritea balenae</name>
    <dbReference type="NCBI Taxonomy" id="452629"/>
    <lineage>
        <taxon>Bacteria</taxon>
        <taxon>Pseudomonadati</taxon>
        <taxon>Pseudomonadota</taxon>
        <taxon>Gammaproteobacteria</taxon>
        <taxon>Oceanospirillales</taxon>
        <taxon>Oceanospirillaceae</taxon>
        <taxon>Amphritea</taxon>
    </lineage>
</organism>
<dbReference type="Gene3D" id="2.30.30.140">
    <property type="match status" value="1"/>
</dbReference>
<dbReference type="Proteomes" id="UP000267535">
    <property type="component" value="Unassembled WGS sequence"/>
</dbReference>
<accession>A0A3P1SV49</accession>
<feature type="region of interest" description="Disordered" evidence="2">
    <location>
        <begin position="94"/>
        <end position="114"/>
    </location>
</feature>
<dbReference type="InterPro" id="IPR019812">
    <property type="entry name" value="Hydgase_assmbl_chp_CS"/>
</dbReference>
<dbReference type="GO" id="GO:1902670">
    <property type="term" value="F:carbon dioxide binding"/>
    <property type="evidence" value="ECO:0007669"/>
    <property type="project" value="TreeGrafter"/>
</dbReference>